<sequence>MKCPSSRCAWLRWAPAVGTVLRHIPYLLTMTTCKPLANSQPRTYDGGSRHERDDATTMDNGPVSHIGHPANAWNLPCVDPPLPLGAACRGKLVYQPRFRPSRCLLRSVAEPLSFHGQGQPWLCRSLPMQWRWLASGKLYCGPFPLPVHKRPACIPSL</sequence>
<dbReference type="Proteomes" id="UP000193067">
    <property type="component" value="Unassembled WGS sequence"/>
</dbReference>
<organism evidence="2 3">
    <name type="scientific">Trametes coccinea (strain BRFM310)</name>
    <name type="common">Pycnoporus coccineus</name>
    <dbReference type="NCBI Taxonomy" id="1353009"/>
    <lineage>
        <taxon>Eukaryota</taxon>
        <taxon>Fungi</taxon>
        <taxon>Dikarya</taxon>
        <taxon>Basidiomycota</taxon>
        <taxon>Agaricomycotina</taxon>
        <taxon>Agaricomycetes</taxon>
        <taxon>Polyporales</taxon>
        <taxon>Polyporaceae</taxon>
        <taxon>Trametes</taxon>
    </lineage>
</organism>
<evidence type="ECO:0000313" key="2">
    <source>
        <dbReference type="EMBL" id="OSC99559.1"/>
    </source>
</evidence>
<accession>A0A1Y2IEH3</accession>
<proteinExistence type="predicted"/>
<protein>
    <submittedName>
        <fullName evidence="2">Uncharacterized protein</fullName>
    </submittedName>
</protein>
<evidence type="ECO:0000313" key="3">
    <source>
        <dbReference type="Proteomes" id="UP000193067"/>
    </source>
</evidence>
<name>A0A1Y2IEH3_TRAC3</name>
<dbReference type="AlphaFoldDB" id="A0A1Y2IEH3"/>
<keyword evidence="3" id="KW-1185">Reference proteome</keyword>
<gene>
    <name evidence="2" type="ORF">PYCCODRAFT_814200</name>
</gene>
<evidence type="ECO:0000256" key="1">
    <source>
        <dbReference type="SAM" id="MobiDB-lite"/>
    </source>
</evidence>
<reference evidence="2 3" key="1">
    <citation type="journal article" date="2015" name="Biotechnol. Biofuels">
        <title>Enhanced degradation of softwood versus hardwood by the white-rot fungus Pycnoporus coccineus.</title>
        <authorList>
            <person name="Couturier M."/>
            <person name="Navarro D."/>
            <person name="Chevret D."/>
            <person name="Henrissat B."/>
            <person name="Piumi F."/>
            <person name="Ruiz-Duenas F.J."/>
            <person name="Martinez A.T."/>
            <person name="Grigoriev I.V."/>
            <person name="Riley R."/>
            <person name="Lipzen A."/>
            <person name="Berrin J.G."/>
            <person name="Master E.R."/>
            <person name="Rosso M.N."/>
        </authorList>
    </citation>
    <scope>NUCLEOTIDE SEQUENCE [LARGE SCALE GENOMIC DNA]</scope>
    <source>
        <strain evidence="2 3">BRFM310</strain>
    </source>
</reference>
<feature type="region of interest" description="Disordered" evidence="1">
    <location>
        <begin position="39"/>
        <end position="59"/>
    </location>
</feature>
<dbReference type="EMBL" id="KZ084126">
    <property type="protein sequence ID" value="OSC99559.1"/>
    <property type="molecule type" value="Genomic_DNA"/>
</dbReference>